<feature type="transmembrane region" description="Helical" evidence="1">
    <location>
        <begin position="108"/>
        <end position="132"/>
    </location>
</feature>
<feature type="transmembrane region" description="Helical" evidence="1">
    <location>
        <begin position="231"/>
        <end position="252"/>
    </location>
</feature>
<dbReference type="Proteomes" id="UP000311919">
    <property type="component" value="Unassembled WGS sequence"/>
</dbReference>
<feature type="transmembrane region" description="Helical" evidence="1">
    <location>
        <begin position="197"/>
        <end position="219"/>
    </location>
</feature>
<organism evidence="2 3">
    <name type="scientific">Schistosoma japonicum</name>
    <name type="common">Blood fluke</name>
    <dbReference type="NCBI Taxonomy" id="6182"/>
    <lineage>
        <taxon>Eukaryota</taxon>
        <taxon>Metazoa</taxon>
        <taxon>Spiralia</taxon>
        <taxon>Lophotrochozoa</taxon>
        <taxon>Platyhelminthes</taxon>
        <taxon>Trematoda</taxon>
        <taxon>Digenea</taxon>
        <taxon>Strigeidida</taxon>
        <taxon>Schistosomatoidea</taxon>
        <taxon>Schistosomatidae</taxon>
        <taxon>Schistosoma</taxon>
    </lineage>
</organism>
<evidence type="ECO:0000313" key="2">
    <source>
        <dbReference type="EMBL" id="TNN11032.1"/>
    </source>
</evidence>
<feature type="transmembrane region" description="Helical" evidence="1">
    <location>
        <begin position="164"/>
        <end position="185"/>
    </location>
</feature>
<comment type="caution">
    <text evidence="2">The sequence shown here is derived from an EMBL/GenBank/DDBJ whole genome shotgun (WGS) entry which is preliminary data.</text>
</comment>
<dbReference type="OrthoDB" id="6324679at2759"/>
<feature type="transmembrane region" description="Helical" evidence="1">
    <location>
        <begin position="75"/>
        <end position="96"/>
    </location>
</feature>
<sequence length="281" mass="31647">MILIISELLNIYYTKSSMIQLNNTIRSIHSLSSQLSSDHNSSAYTPLTFLAMESSSTNNTTCSPIILSQSNNNPLFYTSLSCVLIGLLIGMIIIFNEKLRTPSTRNTVIMMITMLILFFGITVLCYLIGWFYGTIGESLALVTTVVGIVSQVKLKVLTVKWRKILFGLACLFTLTGIVFTILGFILLDNQVSRIVCQVLSCASWCCVMFIVVFWSTWYLRKHYNSSQYSVMFIIFTILYEFGILSVLLQFVFSVTGCMETSNSTDHQNKSILSSFSYLHSL</sequence>
<keyword evidence="1" id="KW-1133">Transmembrane helix</keyword>
<dbReference type="EMBL" id="SKCS01000327">
    <property type="protein sequence ID" value="TNN11032.1"/>
    <property type="molecule type" value="Genomic_DNA"/>
</dbReference>
<proteinExistence type="predicted"/>
<feature type="transmembrane region" description="Helical" evidence="1">
    <location>
        <begin position="138"/>
        <end position="157"/>
    </location>
</feature>
<gene>
    <name evidence="2" type="ORF">EWB00_004966</name>
</gene>
<accession>A0A4Z2D3I0</accession>
<keyword evidence="1" id="KW-0472">Membrane</keyword>
<keyword evidence="1" id="KW-0812">Transmembrane</keyword>
<keyword evidence="3" id="KW-1185">Reference proteome</keyword>
<protein>
    <submittedName>
        <fullName evidence="2">Uncharacterized protein</fullName>
    </submittedName>
</protein>
<name>A0A4Z2D3I0_SCHJA</name>
<evidence type="ECO:0000256" key="1">
    <source>
        <dbReference type="SAM" id="Phobius"/>
    </source>
</evidence>
<evidence type="ECO:0000313" key="3">
    <source>
        <dbReference type="Proteomes" id="UP000311919"/>
    </source>
</evidence>
<dbReference type="AlphaFoldDB" id="A0A4Z2D3I0"/>
<reference evidence="2 3" key="1">
    <citation type="submission" date="2019-03" db="EMBL/GenBank/DDBJ databases">
        <title>An improved genome assembly of the fluke Schistosoma japonicum.</title>
        <authorList>
            <person name="Hu W."/>
            <person name="Luo F."/>
            <person name="Yin M."/>
            <person name="Mo X."/>
            <person name="Sun C."/>
            <person name="Wu Q."/>
            <person name="Zhu B."/>
            <person name="Xiang M."/>
            <person name="Wang J."/>
            <person name="Wang Y."/>
            <person name="Zhang T."/>
            <person name="Xu B."/>
            <person name="Zheng H."/>
            <person name="Feng Z."/>
        </authorList>
    </citation>
    <scope>NUCLEOTIDE SEQUENCE [LARGE SCALE GENOMIC DNA]</scope>
    <source>
        <strain evidence="2">HuSjv2</strain>
        <tissue evidence="2">Worms</tissue>
    </source>
</reference>